<keyword evidence="1" id="KW-0547">Nucleotide-binding</keyword>
<dbReference type="InterPro" id="IPR010285">
    <property type="entry name" value="DNA_helicase_pif1-like_DEAD"/>
</dbReference>
<dbReference type="PANTHER" id="PTHR10492">
    <property type="match status" value="1"/>
</dbReference>
<protein>
    <recommendedName>
        <fullName evidence="1">ATP-dependent DNA helicase</fullName>
        <ecNumber evidence="1">5.6.2.3</ecNumber>
    </recommendedName>
</protein>
<accession>A0A2G5EN17</accession>
<dbReference type="EMBL" id="KZ305023">
    <property type="protein sequence ID" value="PIA57129.1"/>
    <property type="molecule type" value="Genomic_DNA"/>
</dbReference>
<comment type="similarity">
    <text evidence="1">Belongs to the helicase family.</text>
</comment>
<dbReference type="GO" id="GO:0016887">
    <property type="term" value="F:ATP hydrolysis activity"/>
    <property type="evidence" value="ECO:0007669"/>
    <property type="project" value="RHEA"/>
</dbReference>
<dbReference type="Proteomes" id="UP000230069">
    <property type="component" value="Unassembled WGS sequence"/>
</dbReference>
<dbReference type="GO" id="GO:0043139">
    <property type="term" value="F:5'-3' DNA helicase activity"/>
    <property type="evidence" value="ECO:0007669"/>
    <property type="project" value="UniProtKB-EC"/>
</dbReference>
<keyword evidence="1" id="KW-0227">DNA damage</keyword>
<dbReference type="Pfam" id="PF21530">
    <property type="entry name" value="Pif1_2B_dom"/>
    <property type="match status" value="1"/>
</dbReference>
<dbReference type="GO" id="GO:0006281">
    <property type="term" value="P:DNA repair"/>
    <property type="evidence" value="ECO:0007669"/>
    <property type="project" value="UniProtKB-KW"/>
</dbReference>
<keyword evidence="5" id="KW-1185">Reference proteome</keyword>
<keyword evidence="1" id="KW-0233">DNA recombination</keyword>
<feature type="domain" description="DNA helicase Pif1-like DEAD-box helicase" evidence="2">
    <location>
        <begin position="469"/>
        <end position="508"/>
    </location>
</feature>
<feature type="domain" description="DNA helicase Pif1-like 2B" evidence="3">
    <location>
        <begin position="661"/>
        <end position="693"/>
    </location>
</feature>
<feature type="domain" description="DNA helicase Pif1-like DEAD-box helicase" evidence="2">
    <location>
        <begin position="533"/>
        <end position="592"/>
    </location>
</feature>
<comment type="catalytic activity">
    <reaction evidence="1">
        <text>ATP + H2O = ADP + phosphate + H(+)</text>
        <dbReference type="Rhea" id="RHEA:13065"/>
        <dbReference type="ChEBI" id="CHEBI:15377"/>
        <dbReference type="ChEBI" id="CHEBI:15378"/>
        <dbReference type="ChEBI" id="CHEBI:30616"/>
        <dbReference type="ChEBI" id="CHEBI:43474"/>
        <dbReference type="ChEBI" id="CHEBI:456216"/>
        <dbReference type="EC" id="5.6.2.3"/>
    </reaction>
</comment>
<dbReference type="STRING" id="218851.A0A2G5EN17"/>
<dbReference type="AlphaFoldDB" id="A0A2G5EN17"/>
<evidence type="ECO:0000256" key="1">
    <source>
        <dbReference type="RuleBase" id="RU363044"/>
    </source>
</evidence>
<dbReference type="Pfam" id="PF05970">
    <property type="entry name" value="PIF1"/>
    <property type="match status" value="2"/>
</dbReference>
<dbReference type="InParanoid" id="A0A2G5EN17"/>
<dbReference type="SUPFAM" id="SSF52540">
    <property type="entry name" value="P-loop containing nucleoside triphosphate hydrolases"/>
    <property type="match status" value="1"/>
</dbReference>
<comment type="cofactor">
    <cofactor evidence="1">
        <name>Mg(2+)</name>
        <dbReference type="ChEBI" id="CHEBI:18420"/>
    </cofactor>
</comment>
<sequence length="810" mass="91401">MEVNPHGLPHFPPAFVRRSIAQRARRTSELRARLSLRNRQAPISSHSSLSTSIASTSTPIPPVVQFPTEGVSLGDPYTYEDGDISVEELGAPNELTLHLPAEHHFLGRMNVFVGQFFPLTNAALFSTISRCMVHGPCGSRNLGASCMGNKNGTIICKVRFPRGFVTTTQMGKDGYSIYKRPDTGYIGPVEAAWHLFEFPMHKESPHVERLSLHLKRMHMVLFNPNDTPEQIEARALLQSSKLTAYFAYYTAFPCVAKFTYLDFPQHFVWKKQLHNNRWEPRQEGFAIGRMYFTKPNEGERFYLRLLLTIVKGCPSFEALKVVDHVLYPTYKDTCIALGLLEDGQEYSVCLQEASIIQTGYQLRRLFAILLTECSPIHPEYLWEQYALQICDDVSYKLQTGFGIAESTAVQIKDYGLFLLDKLLLESGKTFLDYPPMPSPVSNWAMEFGNRLLLEQMQLRFMFTSAEITTRHIVIMVASFGIASLLLFRGRTAHSTFKLPLDVVENNIVLRLSIEVFETLEVIQIRSVAFRWFLGGDFRHTLPVIPQGVREEVVDASIGRSSLWKYVEVLHLFENMRFEMEDNKNVHFANFHTKVGTIAEDSMEMPASIHQCSDLLSLILAIYPDLHVLGTATASFLRDRTILAPWNDDFKIINHAPPPPPPPFRVNLKIGAPIMMLRNIALKDGLCNRSRLIVKRCANRVIEAIILTGDKAGNTVFIARITLSPSVADLGIPMSRRQFPIWLAFGMTINKSQGQSVKYLGIDLQSPVFSHGQLNMALSRCTAAANISIIFQSATCRCTPNIVYPEVLLHP</sequence>
<dbReference type="GO" id="GO:0000723">
    <property type="term" value="P:telomere maintenance"/>
    <property type="evidence" value="ECO:0007669"/>
    <property type="project" value="InterPro"/>
</dbReference>
<keyword evidence="1" id="KW-0067">ATP-binding</keyword>
<dbReference type="EC" id="5.6.2.3" evidence="1"/>
<dbReference type="PANTHER" id="PTHR10492:SF57">
    <property type="entry name" value="ATP-DEPENDENT DNA HELICASE"/>
    <property type="match status" value="1"/>
</dbReference>
<gene>
    <name evidence="4" type="ORF">AQUCO_00600098v1</name>
</gene>
<dbReference type="GO" id="GO:0006310">
    <property type="term" value="P:DNA recombination"/>
    <property type="evidence" value="ECO:0007669"/>
    <property type="project" value="UniProtKB-KW"/>
</dbReference>
<reference evidence="4 5" key="1">
    <citation type="submission" date="2017-09" db="EMBL/GenBank/DDBJ databases">
        <title>WGS assembly of Aquilegia coerulea Goldsmith.</title>
        <authorList>
            <person name="Hodges S."/>
            <person name="Kramer E."/>
            <person name="Nordborg M."/>
            <person name="Tomkins J."/>
            <person name="Borevitz J."/>
            <person name="Derieg N."/>
            <person name="Yan J."/>
            <person name="Mihaltcheva S."/>
            <person name="Hayes R.D."/>
            <person name="Rokhsar D."/>
        </authorList>
    </citation>
    <scope>NUCLEOTIDE SEQUENCE [LARGE SCALE GENOMIC DNA]</scope>
    <source>
        <strain evidence="5">cv. Goldsmith</strain>
    </source>
</reference>
<evidence type="ECO:0000259" key="2">
    <source>
        <dbReference type="Pfam" id="PF05970"/>
    </source>
</evidence>
<proteinExistence type="inferred from homology"/>
<dbReference type="GO" id="GO:0005524">
    <property type="term" value="F:ATP binding"/>
    <property type="evidence" value="ECO:0007669"/>
    <property type="project" value="UniProtKB-KW"/>
</dbReference>
<name>A0A2G5EN17_AQUCA</name>
<evidence type="ECO:0000313" key="4">
    <source>
        <dbReference type="EMBL" id="PIA57129.1"/>
    </source>
</evidence>
<dbReference type="InterPro" id="IPR049163">
    <property type="entry name" value="Pif1-like_2B_dom"/>
</dbReference>
<dbReference type="InterPro" id="IPR027417">
    <property type="entry name" value="P-loop_NTPase"/>
</dbReference>
<organism evidence="4 5">
    <name type="scientific">Aquilegia coerulea</name>
    <name type="common">Rocky mountain columbine</name>
    <dbReference type="NCBI Taxonomy" id="218851"/>
    <lineage>
        <taxon>Eukaryota</taxon>
        <taxon>Viridiplantae</taxon>
        <taxon>Streptophyta</taxon>
        <taxon>Embryophyta</taxon>
        <taxon>Tracheophyta</taxon>
        <taxon>Spermatophyta</taxon>
        <taxon>Magnoliopsida</taxon>
        <taxon>Ranunculales</taxon>
        <taxon>Ranunculaceae</taxon>
        <taxon>Thalictroideae</taxon>
        <taxon>Aquilegia</taxon>
    </lineage>
</organism>
<evidence type="ECO:0000313" key="5">
    <source>
        <dbReference type="Proteomes" id="UP000230069"/>
    </source>
</evidence>
<keyword evidence="1" id="KW-0234">DNA repair</keyword>
<keyword evidence="1" id="KW-0378">Hydrolase</keyword>
<evidence type="ECO:0000259" key="3">
    <source>
        <dbReference type="Pfam" id="PF21530"/>
    </source>
</evidence>
<keyword evidence="1" id="KW-0347">Helicase</keyword>